<name>A0A086XV60_9RHOB</name>
<dbReference type="GO" id="GO:0006865">
    <property type="term" value="P:amino acid transport"/>
    <property type="evidence" value="ECO:0007669"/>
    <property type="project" value="TreeGrafter"/>
</dbReference>
<evidence type="ECO:0000256" key="1">
    <source>
        <dbReference type="ARBA" id="ARBA00004429"/>
    </source>
</evidence>
<keyword evidence="11" id="KW-1185">Reference proteome</keyword>
<keyword evidence="4" id="KW-1003">Cell membrane</keyword>
<evidence type="ECO:0000256" key="7">
    <source>
        <dbReference type="ARBA" id="ARBA00023136"/>
    </source>
</evidence>
<dbReference type="PROSITE" id="PS50928">
    <property type="entry name" value="ABC_TM1"/>
    <property type="match status" value="1"/>
</dbReference>
<dbReference type="EMBL" id="JFZB01000018">
    <property type="protein sequence ID" value="KFI25910.1"/>
    <property type="molecule type" value="Genomic_DNA"/>
</dbReference>
<proteinExistence type="inferred from homology"/>
<dbReference type="SUPFAM" id="SSF161098">
    <property type="entry name" value="MetI-like"/>
    <property type="match status" value="1"/>
</dbReference>
<dbReference type="GO" id="GO:0043190">
    <property type="term" value="C:ATP-binding cassette (ABC) transporter complex"/>
    <property type="evidence" value="ECO:0007669"/>
    <property type="project" value="InterPro"/>
</dbReference>
<feature type="domain" description="ABC transmembrane type-1" evidence="9">
    <location>
        <begin position="17"/>
        <end position="205"/>
    </location>
</feature>
<evidence type="ECO:0000256" key="5">
    <source>
        <dbReference type="ARBA" id="ARBA00022692"/>
    </source>
</evidence>
<feature type="transmembrane region" description="Helical" evidence="8">
    <location>
        <begin position="86"/>
        <end position="105"/>
    </location>
</feature>
<evidence type="ECO:0000256" key="2">
    <source>
        <dbReference type="ARBA" id="ARBA00010072"/>
    </source>
</evidence>
<feature type="transmembrane region" description="Helical" evidence="8">
    <location>
        <begin position="186"/>
        <end position="205"/>
    </location>
</feature>
<sequence>MIEFTLWDILRNLLFAARWTVLLSVVAFIGGTVVGLAVLFARISEHKLWRRAAFGYIELFQGTPLLLQLFLIFFGLPQFGVQIEPWTAAALGLTFYASAYLAEIWRGGVEALPIGQWDAAAALGLRRWQELRLVILPQAFRITLGPTVGFLVQLIKATALASILGFEELVRTADALNNATFQPFRVYGFVAVIYFVLCFPLARFARRLEDKGPVRA</sequence>
<dbReference type="NCBIfam" id="TIGR01726">
    <property type="entry name" value="HEQRo_perm_3TM"/>
    <property type="match status" value="1"/>
</dbReference>
<dbReference type="Proteomes" id="UP000028824">
    <property type="component" value="Unassembled WGS sequence"/>
</dbReference>
<dbReference type="InterPro" id="IPR000515">
    <property type="entry name" value="MetI-like"/>
</dbReference>
<reference evidence="10 11" key="1">
    <citation type="submission" date="2014-03" db="EMBL/GenBank/DDBJ databases">
        <title>Genome of Paenirhodobacter enshiensis DW2-9.</title>
        <authorList>
            <person name="Wang D."/>
            <person name="Wang G."/>
        </authorList>
    </citation>
    <scope>NUCLEOTIDE SEQUENCE [LARGE SCALE GENOMIC DNA]</scope>
    <source>
        <strain evidence="10 11">DW2-9</strain>
    </source>
</reference>
<keyword evidence="7 8" id="KW-0472">Membrane</keyword>
<comment type="subcellular location">
    <subcellularLocation>
        <location evidence="1">Cell inner membrane</location>
        <topology evidence="1">Multi-pass membrane protein</topology>
    </subcellularLocation>
    <subcellularLocation>
        <location evidence="8">Cell membrane</location>
        <topology evidence="8">Multi-pass membrane protein</topology>
    </subcellularLocation>
</comment>
<dbReference type="Gene3D" id="1.10.3720.10">
    <property type="entry name" value="MetI-like"/>
    <property type="match status" value="1"/>
</dbReference>
<evidence type="ECO:0000256" key="4">
    <source>
        <dbReference type="ARBA" id="ARBA00022475"/>
    </source>
</evidence>
<dbReference type="PANTHER" id="PTHR30614">
    <property type="entry name" value="MEMBRANE COMPONENT OF AMINO ACID ABC TRANSPORTER"/>
    <property type="match status" value="1"/>
</dbReference>
<dbReference type="InterPro" id="IPR035906">
    <property type="entry name" value="MetI-like_sf"/>
</dbReference>
<comment type="caution">
    <text evidence="10">The sequence shown here is derived from an EMBL/GenBank/DDBJ whole genome shotgun (WGS) entry which is preliminary data.</text>
</comment>
<feature type="transmembrane region" description="Helical" evidence="8">
    <location>
        <begin position="142"/>
        <end position="166"/>
    </location>
</feature>
<dbReference type="AlphaFoldDB" id="A0A086XV60"/>
<dbReference type="Pfam" id="PF00528">
    <property type="entry name" value="BPD_transp_1"/>
    <property type="match status" value="1"/>
</dbReference>
<dbReference type="STRING" id="1105367.CG50_02740"/>
<dbReference type="RefSeq" id="WP_036637824.1">
    <property type="nucleotide sequence ID" value="NZ_JFZB01000018.1"/>
</dbReference>
<feature type="transmembrane region" description="Helical" evidence="8">
    <location>
        <begin position="53"/>
        <end position="74"/>
    </location>
</feature>
<organism evidence="10 11">
    <name type="scientific">Paenirhodobacter enshiensis</name>
    <dbReference type="NCBI Taxonomy" id="1105367"/>
    <lineage>
        <taxon>Bacteria</taxon>
        <taxon>Pseudomonadati</taxon>
        <taxon>Pseudomonadota</taxon>
        <taxon>Alphaproteobacteria</taxon>
        <taxon>Rhodobacterales</taxon>
        <taxon>Rhodobacter group</taxon>
        <taxon>Paenirhodobacter</taxon>
    </lineage>
</organism>
<protein>
    <submittedName>
        <fullName evidence="10">Amino acid ABC transporter permease</fullName>
    </submittedName>
</protein>
<dbReference type="GO" id="GO:0022857">
    <property type="term" value="F:transmembrane transporter activity"/>
    <property type="evidence" value="ECO:0007669"/>
    <property type="project" value="InterPro"/>
</dbReference>
<accession>A0A086XV60</accession>
<dbReference type="InterPro" id="IPR043429">
    <property type="entry name" value="ArtM/GltK/GlnP/TcyL/YhdX-like"/>
</dbReference>
<dbReference type="OrthoDB" id="9814550at2"/>
<evidence type="ECO:0000256" key="3">
    <source>
        <dbReference type="ARBA" id="ARBA00022448"/>
    </source>
</evidence>
<dbReference type="CDD" id="cd06261">
    <property type="entry name" value="TM_PBP2"/>
    <property type="match status" value="1"/>
</dbReference>
<feature type="transmembrane region" description="Helical" evidence="8">
    <location>
        <begin position="20"/>
        <end position="41"/>
    </location>
</feature>
<evidence type="ECO:0000256" key="6">
    <source>
        <dbReference type="ARBA" id="ARBA00022989"/>
    </source>
</evidence>
<evidence type="ECO:0000313" key="10">
    <source>
        <dbReference type="EMBL" id="KFI25910.1"/>
    </source>
</evidence>
<dbReference type="InterPro" id="IPR010065">
    <property type="entry name" value="AA_ABC_transptr_permease_3TM"/>
</dbReference>
<evidence type="ECO:0000313" key="11">
    <source>
        <dbReference type="Proteomes" id="UP000028824"/>
    </source>
</evidence>
<comment type="similarity">
    <text evidence="2">Belongs to the binding-protein-dependent transport system permease family. HisMQ subfamily.</text>
</comment>
<keyword evidence="5 8" id="KW-0812">Transmembrane</keyword>
<keyword evidence="6 8" id="KW-1133">Transmembrane helix</keyword>
<dbReference type="eggNOG" id="COG0765">
    <property type="taxonomic scope" value="Bacteria"/>
</dbReference>
<keyword evidence="3 8" id="KW-0813">Transport</keyword>
<evidence type="ECO:0000256" key="8">
    <source>
        <dbReference type="RuleBase" id="RU363032"/>
    </source>
</evidence>
<dbReference type="PANTHER" id="PTHR30614:SF34">
    <property type="entry name" value="BLR6398 PROTEIN"/>
    <property type="match status" value="1"/>
</dbReference>
<evidence type="ECO:0000259" key="9">
    <source>
        <dbReference type="PROSITE" id="PS50928"/>
    </source>
</evidence>
<gene>
    <name evidence="10" type="ORF">CG50_02740</name>
</gene>